<organism evidence="2 3">
    <name type="scientific">Ceratodon purpureus</name>
    <name type="common">Fire moss</name>
    <name type="synonym">Dicranum purpureum</name>
    <dbReference type="NCBI Taxonomy" id="3225"/>
    <lineage>
        <taxon>Eukaryota</taxon>
        <taxon>Viridiplantae</taxon>
        <taxon>Streptophyta</taxon>
        <taxon>Embryophyta</taxon>
        <taxon>Bryophyta</taxon>
        <taxon>Bryophytina</taxon>
        <taxon>Bryopsida</taxon>
        <taxon>Dicranidae</taxon>
        <taxon>Pseudoditrichales</taxon>
        <taxon>Ditrichaceae</taxon>
        <taxon>Ceratodon</taxon>
    </lineage>
</organism>
<accession>A0A8T0GMK9</accession>
<comment type="caution">
    <text evidence="2">The sequence shown here is derived from an EMBL/GenBank/DDBJ whole genome shotgun (WGS) entry which is preliminary data.</text>
</comment>
<evidence type="ECO:0000313" key="3">
    <source>
        <dbReference type="Proteomes" id="UP000822688"/>
    </source>
</evidence>
<reference evidence="2" key="1">
    <citation type="submission" date="2020-06" db="EMBL/GenBank/DDBJ databases">
        <title>WGS assembly of Ceratodon purpureus strain R40.</title>
        <authorList>
            <person name="Carey S.B."/>
            <person name="Jenkins J."/>
            <person name="Shu S."/>
            <person name="Lovell J.T."/>
            <person name="Sreedasyam A."/>
            <person name="Maumus F."/>
            <person name="Tiley G.P."/>
            <person name="Fernandez-Pozo N."/>
            <person name="Barry K."/>
            <person name="Chen C."/>
            <person name="Wang M."/>
            <person name="Lipzen A."/>
            <person name="Daum C."/>
            <person name="Saski C.A."/>
            <person name="Payton A.C."/>
            <person name="Mcbreen J.C."/>
            <person name="Conrad R.E."/>
            <person name="Kollar L.M."/>
            <person name="Olsson S."/>
            <person name="Huttunen S."/>
            <person name="Landis J.B."/>
            <person name="Wickett N.J."/>
            <person name="Johnson M.G."/>
            <person name="Rensing S.A."/>
            <person name="Grimwood J."/>
            <person name="Schmutz J."/>
            <person name="Mcdaniel S.F."/>
        </authorList>
    </citation>
    <scope>NUCLEOTIDE SEQUENCE</scope>
    <source>
        <strain evidence="2">R40</strain>
    </source>
</reference>
<proteinExistence type="predicted"/>
<evidence type="ECO:0000313" key="2">
    <source>
        <dbReference type="EMBL" id="KAG0559765.1"/>
    </source>
</evidence>
<keyword evidence="1" id="KW-0472">Membrane</keyword>
<keyword evidence="1" id="KW-1133">Transmembrane helix</keyword>
<sequence>MLLFILHVPIVHISFNYVSYIPASGCQAQVVRFIWSYSCWLAGRSINLPMWWTVDIASPILVLILVFLAEVLFGHRSIFGYDTRNLKKRKLASAMKMRIMVMG</sequence>
<keyword evidence="1" id="KW-0812">Transmembrane</keyword>
<name>A0A8T0GMK9_CERPU</name>
<keyword evidence="3" id="KW-1185">Reference proteome</keyword>
<feature type="transmembrane region" description="Helical" evidence="1">
    <location>
        <begin position="52"/>
        <end position="73"/>
    </location>
</feature>
<dbReference type="EMBL" id="CM026431">
    <property type="protein sequence ID" value="KAG0559765.1"/>
    <property type="molecule type" value="Genomic_DNA"/>
</dbReference>
<dbReference type="AlphaFoldDB" id="A0A8T0GMK9"/>
<dbReference type="Proteomes" id="UP000822688">
    <property type="component" value="Chromosome 10"/>
</dbReference>
<protein>
    <submittedName>
        <fullName evidence="2">Uncharacterized protein</fullName>
    </submittedName>
</protein>
<evidence type="ECO:0000256" key="1">
    <source>
        <dbReference type="SAM" id="Phobius"/>
    </source>
</evidence>
<gene>
    <name evidence="2" type="ORF">KC19_10G127700</name>
</gene>